<dbReference type="GO" id="GO:0043709">
    <property type="term" value="P:cell adhesion involved in single-species biofilm formation"/>
    <property type="evidence" value="ECO:0007669"/>
    <property type="project" value="TreeGrafter"/>
</dbReference>
<evidence type="ECO:0000256" key="4">
    <source>
        <dbReference type="SAM" id="MobiDB-lite"/>
    </source>
</evidence>
<dbReference type="RefSeq" id="WP_146802498.1">
    <property type="nucleotide sequence ID" value="NZ_BJUK01000013.1"/>
</dbReference>
<dbReference type="PANTHER" id="PTHR45138">
    <property type="entry name" value="REGULATORY COMPONENTS OF SENSORY TRANSDUCTION SYSTEM"/>
    <property type="match status" value="1"/>
</dbReference>
<dbReference type="SUPFAM" id="SSF55073">
    <property type="entry name" value="Nucleotide cyclase"/>
    <property type="match status" value="1"/>
</dbReference>
<keyword evidence="8" id="KW-1185">Reference proteome</keyword>
<proteinExistence type="predicted"/>
<evidence type="ECO:0000256" key="1">
    <source>
        <dbReference type="ARBA" id="ARBA00001946"/>
    </source>
</evidence>
<comment type="cofactor">
    <cofactor evidence="1">
        <name>Mg(2+)</name>
        <dbReference type="ChEBI" id="CHEBI:18420"/>
    </cofactor>
</comment>
<dbReference type="GO" id="GO:1902201">
    <property type="term" value="P:negative regulation of bacterial-type flagellum-dependent cell motility"/>
    <property type="evidence" value="ECO:0007669"/>
    <property type="project" value="TreeGrafter"/>
</dbReference>
<dbReference type="AlphaFoldDB" id="A0A510X720"/>
<dbReference type="GO" id="GO:0005886">
    <property type="term" value="C:plasma membrane"/>
    <property type="evidence" value="ECO:0007669"/>
    <property type="project" value="TreeGrafter"/>
</dbReference>
<protein>
    <recommendedName>
        <fullName evidence="2">diguanylate cyclase</fullName>
        <ecNumber evidence="2">2.7.7.65</ecNumber>
    </recommendedName>
</protein>
<dbReference type="Gene3D" id="3.30.70.270">
    <property type="match status" value="1"/>
</dbReference>
<dbReference type="GO" id="GO:0052621">
    <property type="term" value="F:diguanylate cyclase activity"/>
    <property type="evidence" value="ECO:0007669"/>
    <property type="project" value="UniProtKB-EC"/>
</dbReference>
<gene>
    <name evidence="7" type="ORF">HPA02_15210</name>
</gene>
<sequence>MAGRRLALLMIAAFALLVVLALLAVGGYIAEARRHVGADYTAMTTDVVRAQEDAVRLRLTLDSLRASPDPLHAEQLERQLWVIELRIRGITRLLQRSQLPRDEYRPLVAELARLESRLPALRRAMAAFVTGRDPRRLVEVGGELEEGLAWAYSELNERLLEAAAGQRRMMERLTLAVIALAGVAVLMIGGLMLALWRIYQQREALIQQSRTDPLTGLDNRRHLYEVAAQEFARYRRDAGPLSLVLIDLDHFKRINDAYGHPTGDAVLVALARTLLGEVREVDRVARLGGEEFAVLLPDSDPAGAARLAERIRARIACLELPERAAGERLTASLGVATATPQMAGLEALYAVADRRLYRAKAEGRDRVVAGVEGDVLGPSPASPQAERVRPSP</sequence>
<dbReference type="Proteomes" id="UP000321275">
    <property type="component" value="Unassembled WGS sequence"/>
</dbReference>
<dbReference type="SMART" id="SM00267">
    <property type="entry name" value="GGDEF"/>
    <property type="match status" value="1"/>
</dbReference>
<evidence type="ECO:0000313" key="8">
    <source>
        <dbReference type="Proteomes" id="UP000321275"/>
    </source>
</evidence>
<feature type="transmembrane region" description="Helical" evidence="5">
    <location>
        <begin position="6"/>
        <end position="30"/>
    </location>
</feature>
<dbReference type="InterPro" id="IPR050469">
    <property type="entry name" value="Diguanylate_Cyclase"/>
</dbReference>
<feature type="transmembrane region" description="Helical" evidence="5">
    <location>
        <begin position="175"/>
        <end position="199"/>
    </location>
</feature>
<dbReference type="OrthoDB" id="9812260at2"/>
<evidence type="ECO:0000256" key="5">
    <source>
        <dbReference type="SAM" id="Phobius"/>
    </source>
</evidence>
<dbReference type="CDD" id="cd01949">
    <property type="entry name" value="GGDEF"/>
    <property type="match status" value="1"/>
</dbReference>
<dbReference type="InterPro" id="IPR043128">
    <property type="entry name" value="Rev_trsase/Diguanyl_cyclase"/>
</dbReference>
<dbReference type="InterPro" id="IPR029787">
    <property type="entry name" value="Nucleotide_cyclase"/>
</dbReference>
<keyword evidence="5" id="KW-0472">Membrane</keyword>
<keyword evidence="5" id="KW-0812">Transmembrane</keyword>
<evidence type="ECO:0000256" key="3">
    <source>
        <dbReference type="ARBA" id="ARBA00034247"/>
    </source>
</evidence>
<comment type="catalytic activity">
    <reaction evidence="3">
        <text>2 GTP = 3',3'-c-di-GMP + 2 diphosphate</text>
        <dbReference type="Rhea" id="RHEA:24898"/>
        <dbReference type="ChEBI" id="CHEBI:33019"/>
        <dbReference type="ChEBI" id="CHEBI:37565"/>
        <dbReference type="ChEBI" id="CHEBI:58805"/>
        <dbReference type="EC" id="2.7.7.65"/>
    </reaction>
</comment>
<dbReference type="NCBIfam" id="TIGR00254">
    <property type="entry name" value="GGDEF"/>
    <property type="match status" value="1"/>
</dbReference>
<feature type="region of interest" description="Disordered" evidence="4">
    <location>
        <begin position="370"/>
        <end position="392"/>
    </location>
</feature>
<name>A0A510X720_9GAMM</name>
<dbReference type="PANTHER" id="PTHR45138:SF9">
    <property type="entry name" value="DIGUANYLATE CYCLASE DGCM-RELATED"/>
    <property type="match status" value="1"/>
</dbReference>
<dbReference type="EC" id="2.7.7.65" evidence="2"/>
<dbReference type="PROSITE" id="PS50887">
    <property type="entry name" value="GGDEF"/>
    <property type="match status" value="1"/>
</dbReference>
<feature type="domain" description="GGDEF" evidence="6">
    <location>
        <begin position="239"/>
        <end position="372"/>
    </location>
</feature>
<organism evidence="7 8">
    <name type="scientific">Bisbaumannia pacifica</name>
    <dbReference type="NCBI Taxonomy" id="77098"/>
    <lineage>
        <taxon>Bacteria</taxon>
        <taxon>Pseudomonadati</taxon>
        <taxon>Pseudomonadota</taxon>
        <taxon>Gammaproteobacteria</taxon>
        <taxon>Oceanospirillales</taxon>
        <taxon>Halomonadaceae</taxon>
        <taxon>Bisbaumannia</taxon>
    </lineage>
</organism>
<evidence type="ECO:0000256" key="2">
    <source>
        <dbReference type="ARBA" id="ARBA00012528"/>
    </source>
</evidence>
<comment type="caution">
    <text evidence="7">The sequence shown here is derived from an EMBL/GenBank/DDBJ whole genome shotgun (WGS) entry which is preliminary data.</text>
</comment>
<evidence type="ECO:0000313" key="7">
    <source>
        <dbReference type="EMBL" id="GEK47238.1"/>
    </source>
</evidence>
<dbReference type="Pfam" id="PF00990">
    <property type="entry name" value="GGDEF"/>
    <property type="match status" value="1"/>
</dbReference>
<dbReference type="FunFam" id="3.30.70.270:FF:000001">
    <property type="entry name" value="Diguanylate cyclase domain protein"/>
    <property type="match status" value="1"/>
</dbReference>
<keyword evidence="5" id="KW-1133">Transmembrane helix</keyword>
<reference evidence="7 8" key="1">
    <citation type="submission" date="2019-07" db="EMBL/GenBank/DDBJ databases">
        <title>Whole genome shotgun sequence of Halomonas pacifica NBRC 102220.</title>
        <authorList>
            <person name="Hosoyama A."/>
            <person name="Uohara A."/>
            <person name="Ohji S."/>
            <person name="Ichikawa N."/>
        </authorList>
    </citation>
    <scope>NUCLEOTIDE SEQUENCE [LARGE SCALE GENOMIC DNA]</scope>
    <source>
        <strain evidence="7 8">NBRC 102220</strain>
    </source>
</reference>
<dbReference type="EMBL" id="BJUK01000013">
    <property type="protein sequence ID" value="GEK47238.1"/>
    <property type="molecule type" value="Genomic_DNA"/>
</dbReference>
<accession>A0A510X720</accession>
<dbReference type="InterPro" id="IPR000160">
    <property type="entry name" value="GGDEF_dom"/>
</dbReference>
<evidence type="ECO:0000259" key="6">
    <source>
        <dbReference type="PROSITE" id="PS50887"/>
    </source>
</evidence>